<dbReference type="Gene3D" id="1.10.10.10">
    <property type="entry name" value="Winged helix-like DNA-binding domain superfamily/Winged helix DNA-binding domain"/>
    <property type="match status" value="1"/>
</dbReference>
<dbReference type="EMBL" id="RBSQ01000907">
    <property type="protein sequence ID" value="RMS50652.1"/>
    <property type="molecule type" value="Genomic_DNA"/>
</dbReference>
<protein>
    <recommendedName>
        <fullName evidence="5">HTH lysR-type domain-containing protein</fullName>
    </recommendedName>
</protein>
<comment type="caution">
    <text evidence="6">The sequence shown here is derived from an EMBL/GenBank/DDBJ whole genome shotgun (WGS) entry which is preliminary data.</text>
</comment>
<evidence type="ECO:0000256" key="1">
    <source>
        <dbReference type="ARBA" id="ARBA00009437"/>
    </source>
</evidence>
<dbReference type="SUPFAM" id="SSF46785">
    <property type="entry name" value="Winged helix' DNA-binding domain"/>
    <property type="match status" value="1"/>
</dbReference>
<evidence type="ECO:0000256" key="4">
    <source>
        <dbReference type="ARBA" id="ARBA00023163"/>
    </source>
</evidence>
<reference evidence="6 7" key="1">
    <citation type="submission" date="2018-08" db="EMBL/GenBank/DDBJ databases">
        <title>Recombination of ecologically and evolutionarily significant loci maintains genetic cohesion in the Pseudomonas syringae species complex.</title>
        <authorList>
            <person name="Dillon M."/>
            <person name="Thakur S."/>
            <person name="Almeida R.N.D."/>
            <person name="Weir B.S."/>
            <person name="Guttman D.S."/>
        </authorList>
    </citation>
    <scope>NUCLEOTIDE SEQUENCE [LARGE SCALE GENOMIC DNA]</scope>
    <source>
        <strain evidence="6 7">ICMP 7846</strain>
    </source>
</reference>
<dbReference type="PANTHER" id="PTHR30537:SF26">
    <property type="entry name" value="GLYCINE CLEAVAGE SYSTEM TRANSCRIPTIONAL ACTIVATOR"/>
    <property type="match status" value="1"/>
</dbReference>
<keyword evidence="4" id="KW-0804">Transcription</keyword>
<dbReference type="Gene3D" id="3.40.190.10">
    <property type="entry name" value="Periplasmic binding protein-like II"/>
    <property type="match status" value="1"/>
</dbReference>
<dbReference type="InterPro" id="IPR000847">
    <property type="entry name" value="LysR_HTH_N"/>
</dbReference>
<evidence type="ECO:0000313" key="7">
    <source>
        <dbReference type="Proteomes" id="UP000270834"/>
    </source>
</evidence>
<comment type="similarity">
    <text evidence="1">Belongs to the LysR transcriptional regulatory family.</text>
</comment>
<dbReference type="Proteomes" id="UP000270834">
    <property type="component" value="Unassembled WGS sequence"/>
</dbReference>
<organism evidence="6 7">
    <name type="scientific">Pseudomonas aeruginosa</name>
    <dbReference type="NCBI Taxonomy" id="287"/>
    <lineage>
        <taxon>Bacteria</taxon>
        <taxon>Pseudomonadati</taxon>
        <taxon>Pseudomonadota</taxon>
        <taxon>Gammaproteobacteria</taxon>
        <taxon>Pseudomonadales</taxon>
        <taxon>Pseudomonadaceae</taxon>
        <taxon>Pseudomonas</taxon>
    </lineage>
</organism>
<dbReference type="SUPFAM" id="SSF53850">
    <property type="entry name" value="Periplasmic binding protein-like II"/>
    <property type="match status" value="1"/>
</dbReference>
<dbReference type="FunFam" id="3.40.190.10:FF:000017">
    <property type="entry name" value="Glycine cleavage system transcriptional activator"/>
    <property type="match status" value="1"/>
</dbReference>
<keyword evidence="2" id="KW-0805">Transcription regulation</keyword>
<dbReference type="InterPro" id="IPR058163">
    <property type="entry name" value="LysR-type_TF_proteobact-type"/>
</dbReference>
<accession>A0A3M5DKV3</accession>
<proteinExistence type="inferred from homology"/>
<dbReference type="GO" id="GO:0003700">
    <property type="term" value="F:DNA-binding transcription factor activity"/>
    <property type="evidence" value="ECO:0007669"/>
    <property type="project" value="InterPro"/>
</dbReference>
<dbReference type="Pfam" id="PF00126">
    <property type="entry name" value="HTH_1"/>
    <property type="match status" value="1"/>
</dbReference>
<dbReference type="InterPro" id="IPR036388">
    <property type="entry name" value="WH-like_DNA-bd_sf"/>
</dbReference>
<feature type="domain" description="HTH lysR-type" evidence="5">
    <location>
        <begin position="2"/>
        <end position="59"/>
    </location>
</feature>
<dbReference type="InterPro" id="IPR005119">
    <property type="entry name" value="LysR_subst-bd"/>
</dbReference>
<name>A0A3M5DKV3_PSEAI</name>
<evidence type="ECO:0000313" key="6">
    <source>
        <dbReference type="EMBL" id="RMS50652.1"/>
    </source>
</evidence>
<dbReference type="PROSITE" id="PS50931">
    <property type="entry name" value="HTH_LYSR"/>
    <property type="match status" value="1"/>
</dbReference>
<sequence>MIDLVMLKDFLVLCRIKSFSRAAQECHVSVSGLSRRIQTLEQWLGAPVFERHKHALELTEAGRQLQGVAQDAVRALDNLRQSIRERDEDAQRRIRFCAPHILSSVFFPHWIPRLQADFRSAKFSVDCDYLPQCLSRLRDGSVDYVVALLDEGEAVSRRLGIDSEAEFQRLELGHEQLVAVCAPSLLPAGGLDEPTQLAGLVLLQNASRAEAWHDWFASLERNCQGCYHGPRFDTFYMCIRAAQAGCGVALLPRFLVEEELAEGKLAIAWPHALPSQEAYYLAYPEHAAEVPKVRHFIEWMVERLEQEQPSAGPRQTRHGPV</sequence>
<evidence type="ECO:0000256" key="2">
    <source>
        <dbReference type="ARBA" id="ARBA00023015"/>
    </source>
</evidence>
<dbReference type="Pfam" id="PF03466">
    <property type="entry name" value="LysR_substrate"/>
    <property type="match status" value="1"/>
</dbReference>
<dbReference type="PANTHER" id="PTHR30537">
    <property type="entry name" value="HTH-TYPE TRANSCRIPTIONAL REGULATOR"/>
    <property type="match status" value="1"/>
</dbReference>
<evidence type="ECO:0000256" key="3">
    <source>
        <dbReference type="ARBA" id="ARBA00023125"/>
    </source>
</evidence>
<gene>
    <name evidence="6" type="ORF">ALP65_01230</name>
</gene>
<dbReference type="AlphaFoldDB" id="A0A3M5DKV3"/>
<dbReference type="InterPro" id="IPR036390">
    <property type="entry name" value="WH_DNA-bd_sf"/>
</dbReference>
<dbReference type="GO" id="GO:0043565">
    <property type="term" value="F:sequence-specific DNA binding"/>
    <property type="evidence" value="ECO:0007669"/>
    <property type="project" value="TreeGrafter"/>
</dbReference>
<evidence type="ECO:0000259" key="5">
    <source>
        <dbReference type="PROSITE" id="PS50931"/>
    </source>
</evidence>
<dbReference type="GO" id="GO:0006351">
    <property type="term" value="P:DNA-templated transcription"/>
    <property type="evidence" value="ECO:0007669"/>
    <property type="project" value="TreeGrafter"/>
</dbReference>
<keyword evidence="3" id="KW-0238">DNA-binding</keyword>